<comment type="caution">
    <text evidence="1">The sequence shown here is derived from an EMBL/GenBank/DDBJ whole genome shotgun (WGS) entry which is preliminary data.</text>
</comment>
<evidence type="ECO:0000313" key="2">
    <source>
        <dbReference type="Proteomes" id="UP000017938"/>
    </source>
</evidence>
<dbReference type="EMBL" id="CBFW010000165">
    <property type="protein sequence ID" value="CDC73526.1"/>
    <property type="molecule type" value="Genomic_DNA"/>
</dbReference>
<proteinExistence type="predicted"/>
<dbReference type="AlphaFoldDB" id="R6U093"/>
<organism evidence="1 2">
    <name type="scientific">Candidatus Colimorpha enterica</name>
    <dbReference type="NCBI Taxonomy" id="3083063"/>
    <lineage>
        <taxon>Bacteria</taxon>
        <taxon>Pseudomonadati</taxon>
        <taxon>Bacteroidota</taxon>
        <taxon>Bacteroidia</taxon>
        <taxon>Bacteroidales</taxon>
        <taxon>Candidatus Colimorpha</taxon>
    </lineage>
</organism>
<protein>
    <submittedName>
        <fullName evidence="1">Uncharacterized protein</fullName>
    </submittedName>
</protein>
<accession>R6U093</accession>
<dbReference type="AntiFam" id="ANF00122">
    <property type="entry name" value="Shadow ORF (opposite clpB)"/>
</dbReference>
<gene>
    <name evidence="1" type="ORF">BN580_01264</name>
</gene>
<name>R6U093_9BACT</name>
<reference evidence="1" key="1">
    <citation type="submission" date="2012-11" db="EMBL/GenBank/DDBJ databases">
        <title>Dependencies among metagenomic species, viruses, plasmids and units of genetic variation.</title>
        <authorList>
            <person name="Nielsen H.B."/>
            <person name="Almeida M."/>
            <person name="Juncker A.S."/>
            <person name="Rasmussen S."/>
            <person name="Li J."/>
            <person name="Sunagawa S."/>
            <person name="Plichta D."/>
            <person name="Gautier L."/>
            <person name="Le Chatelier E."/>
            <person name="Peletier E."/>
            <person name="Bonde I."/>
            <person name="Nielsen T."/>
            <person name="Manichanh C."/>
            <person name="Arumugam M."/>
            <person name="Batto J."/>
            <person name="Santos M.B.Q.D."/>
            <person name="Blom N."/>
            <person name="Borruel N."/>
            <person name="Burgdorf K.S."/>
            <person name="Boumezbeur F."/>
            <person name="Casellas F."/>
            <person name="Dore J."/>
            <person name="Guarner F."/>
            <person name="Hansen T."/>
            <person name="Hildebrand F."/>
            <person name="Kaas R.S."/>
            <person name="Kennedy S."/>
            <person name="Kristiansen K."/>
            <person name="Kultima J.R."/>
            <person name="Leonard P."/>
            <person name="Levenez F."/>
            <person name="Lund O."/>
            <person name="Moumen B."/>
            <person name="Le Paslier D."/>
            <person name="Pons N."/>
            <person name="Pedersen O."/>
            <person name="Prifti E."/>
            <person name="Qin J."/>
            <person name="Raes J."/>
            <person name="Tap J."/>
            <person name="Tims S."/>
            <person name="Ussery D.W."/>
            <person name="Yamada T."/>
            <person name="MetaHit consortium"/>
            <person name="Renault P."/>
            <person name="Sicheritz-Ponten T."/>
            <person name="Bork P."/>
            <person name="Wang J."/>
            <person name="Brunak S."/>
            <person name="Ehrlich S.D."/>
        </authorList>
    </citation>
    <scope>NUCLEOTIDE SEQUENCE [LARGE SCALE GENOMIC DNA]</scope>
</reference>
<sequence length="268" mass="28844">MTFFILSSNSPRYFAPESISGRSSAAILFERNPSGTVPSAIFIASPSAIAVFPTPGSPIRHGLFFVRRDRMRITASVSPPRPKTGSSSPLSAAAERSVPYFRMTDGSFFAVFGAPSFSDTVFEAQIMSAYMSAEEAFCAFISLTATHSGSLRMAVRICPVPIAPPRSFIAAYADISMTLRVRGDISDAETSEPFPEPSNEIISSRVLSRLTPLAQSTAAATLFFPDNSPRSRCSVPMYECPNFLASASAAERAFSADGVKRSVMLYLL</sequence>
<evidence type="ECO:0000313" key="1">
    <source>
        <dbReference type="EMBL" id="CDC73526.1"/>
    </source>
</evidence>
<dbReference type="Proteomes" id="UP000017938">
    <property type="component" value="Unassembled WGS sequence"/>
</dbReference>